<proteinExistence type="inferred from homology"/>
<sequence>MGFNKKKRLPRKNRKTKSILVFDESARKEYLTGFKKRKDVRRKKAQEQVEKMIKEDRKLLKQKTKEFEQVKTRYQQPAIDLEELVDKHVTELPEHTVTVTDISEIDLAGHAGTRLGQNKFAPLSTEDDEVDEDDVDDDSEGEKAVPGISVHKHDKAIKTIKNKIFKTSKHLKKKKSKQGKTKRLLSKKAKHRKKLSAN</sequence>
<dbReference type="Proteomes" id="UP000828390">
    <property type="component" value="Unassembled WGS sequence"/>
</dbReference>
<dbReference type="GO" id="GO:0005730">
    <property type="term" value="C:nucleolus"/>
    <property type="evidence" value="ECO:0007669"/>
    <property type="project" value="UniProtKB-SubCell"/>
</dbReference>
<feature type="coiled-coil region" evidence="6">
    <location>
        <begin position="35"/>
        <end position="62"/>
    </location>
</feature>
<keyword evidence="5" id="KW-0539">Nucleus</keyword>
<dbReference type="AlphaFoldDB" id="A0A9D4M217"/>
<feature type="region of interest" description="Disordered" evidence="7">
    <location>
        <begin position="118"/>
        <end position="152"/>
    </location>
</feature>
<comment type="subcellular location">
    <subcellularLocation>
        <location evidence="1">Nucleus</location>
        <location evidence="1">Nucleolus</location>
    </subcellularLocation>
</comment>
<dbReference type="InterPro" id="IPR019186">
    <property type="entry name" value="Nucleolar_protein_12"/>
</dbReference>
<gene>
    <name evidence="8" type="ORF">DPMN_030914</name>
</gene>
<accession>A0A9D4M217</accession>
<evidence type="ECO:0000256" key="1">
    <source>
        <dbReference type="ARBA" id="ARBA00004604"/>
    </source>
</evidence>
<evidence type="ECO:0000256" key="5">
    <source>
        <dbReference type="ARBA" id="ARBA00023242"/>
    </source>
</evidence>
<reference evidence="8" key="1">
    <citation type="journal article" date="2019" name="bioRxiv">
        <title>The Genome of the Zebra Mussel, Dreissena polymorpha: A Resource for Invasive Species Research.</title>
        <authorList>
            <person name="McCartney M.A."/>
            <person name="Auch B."/>
            <person name="Kono T."/>
            <person name="Mallez S."/>
            <person name="Zhang Y."/>
            <person name="Obille A."/>
            <person name="Becker A."/>
            <person name="Abrahante J.E."/>
            <person name="Garbe J."/>
            <person name="Badalamenti J.P."/>
            <person name="Herman A."/>
            <person name="Mangelson H."/>
            <person name="Liachko I."/>
            <person name="Sullivan S."/>
            <person name="Sone E.D."/>
            <person name="Koren S."/>
            <person name="Silverstein K.A.T."/>
            <person name="Beckman K.B."/>
            <person name="Gohl D.M."/>
        </authorList>
    </citation>
    <scope>NUCLEOTIDE SEQUENCE</scope>
    <source>
        <strain evidence="8">Duluth1</strain>
        <tissue evidence="8">Whole animal</tissue>
    </source>
</reference>
<protein>
    <recommendedName>
        <fullName evidence="3">Nucleolar protein 12</fullName>
    </recommendedName>
</protein>
<dbReference type="Pfam" id="PF09805">
    <property type="entry name" value="Nop25"/>
    <property type="match status" value="1"/>
</dbReference>
<reference evidence="8" key="2">
    <citation type="submission" date="2020-11" db="EMBL/GenBank/DDBJ databases">
        <authorList>
            <person name="McCartney M.A."/>
            <person name="Auch B."/>
            <person name="Kono T."/>
            <person name="Mallez S."/>
            <person name="Becker A."/>
            <person name="Gohl D.M."/>
            <person name="Silverstein K.A.T."/>
            <person name="Koren S."/>
            <person name="Bechman K.B."/>
            <person name="Herman A."/>
            <person name="Abrahante J.E."/>
            <person name="Garbe J."/>
        </authorList>
    </citation>
    <scope>NUCLEOTIDE SEQUENCE</scope>
    <source>
        <strain evidence="8">Duluth1</strain>
        <tissue evidence="8">Whole animal</tissue>
    </source>
</reference>
<organism evidence="8 9">
    <name type="scientific">Dreissena polymorpha</name>
    <name type="common">Zebra mussel</name>
    <name type="synonym">Mytilus polymorpha</name>
    <dbReference type="NCBI Taxonomy" id="45954"/>
    <lineage>
        <taxon>Eukaryota</taxon>
        <taxon>Metazoa</taxon>
        <taxon>Spiralia</taxon>
        <taxon>Lophotrochozoa</taxon>
        <taxon>Mollusca</taxon>
        <taxon>Bivalvia</taxon>
        <taxon>Autobranchia</taxon>
        <taxon>Heteroconchia</taxon>
        <taxon>Euheterodonta</taxon>
        <taxon>Imparidentia</taxon>
        <taxon>Neoheterodontei</taxon>
        <taxon>Myida</taxon>
        <taxon>Dreissenoidea</taxon>
        <taxon>Dreissenidae</taxon>
        <taxon>Dreissena</taxon>
    </lineage>
</organism>
<dbReference type="GO" id="GO:0019843">
    <property type="term" value="F:rRNA binding"/>
    <property type="evidence" value="ECO:0007669"/>
    <property type="project" value="TreeGrafter"/>
</dbReference>
<dbReference type="PANTHER" id="PTHR14577:SF0">
    <property type="entry name" value="NUCLEOLAR PROTEIN 12"/>
    <property type="match status" value="1"/>
</dbReference>
<comment type="similarity">
    <text evidence="2">Belongs to the RRP17 family.</text>
</comment>
<comment type="caution">
    <text evidence="8">The sequence shown here is derived from an EMBL/GenBank/DDBJ whole genome shotgun (WGS) entry which is preliminary data.</text>
</comment>
<evidence type="ECO:0000256" key="4">
    <source>
        <dbReference type="ARBA" id="ARBA00023054"/>
    </source>
</evidence>
<evidence type="ECO:0000256" key="2">
    <source>
        <dbReference type="ARBA" id="ARBA00007175"/>
    </source>
</evidence>
<keyword evidence="4 6" id="KW-0175">Coiled coil</keyword>
<evidence type="ECO:0000256" key="7">
    <source>
        <dbReference type="SAM" id="MobiDB-lite"/>
    </source>
</evidence>
<evidence type="ECO:0000313" key="9">
    <source>
        <dbReference type="Proteomes" id="UP000828390"/>
    </source>
</evidence>
<keyword evidence="9" id="KW-1185">Reference proteome</keyword>
<name>A0A9D4M217_DREPO</name>
<dbReference type="PANTHER" id="PTHR14577">
    <property type="entry name" value="NUCLEOLAR PROTEIN 12"/>
    <property type="match status" value="1"/>
</dbReference>
<dbReference type="EMBL" id="JAIWYP010000002">
    <property type="protein sequence ID" value="KAH3867777.1"/>
    <property type="molecule type" value="Genomic_DNA"/>
</dbReference>
<feature type="region of interest" description="Disordered" evidence="7">
    <location>
        <begin position="167"/>
        <end position="198"/>
    </location>
</feature>
<dbReference type="OrthoDB" id="551633at2759"/>
<feature type="compositionally biased region" description="Acidic residues" evidence="7">
    <location>
        <begin position="125"/>
        <end position="140"/>
    </location>
</feature>
<evidence type="ECO:0000313" key="8">
    <source>
        <dbReference type="EMBL" id="KAH3867777.1"/>
    </source>
</evidence>
<evidence type="ECO:0000256" key="3">
    <source>
        <dbReference type="ARBA" id="ARBA00015520"/>
    </source>
</evidence>
<evidence type="ECO:0000256" key="6">
    <source>
        <dbReference type="SAM" id="Coils"/>
    </source>
</evidence>